<keyword evidence="4" id="KW-1185">Reference proteome</keyword>
<organism evidence="3 4">
    <name type="scientific">Aureispira anguillae</name>
    <dbReference type="NCBI Taxonomy" id="2864201"/>
    <lineage>
        <taxon>Bacteria</taxon>
        <taxon>Pseudomonadati</taxon>
        <taxon>Bacteroidota</taxon>
        <taxon>Saprospiria</taxon>
        <taxon>Saprospirales</taxon>
        <taxon>Saprospiraceae</taxon>
        <taxon>Aureispira</taxon>
    </lineage>
</organism>
<reference evidence="3" key="1">
    <citation type="submission" date="2022-09" db="EMBL/GenBank/DDBJ databases">
        <title>Aureispira anguillicida sp. nov., isolated from Leptocephalus of Japanese eel Anguilla japonica.</title>
        <authorList>
            <person name="Yuasa K."/>
            <person name="Mekata T."/>
            <person name="Ikunari K."/>
        </authorList>
    </citation>
    <scope>NUCLEOTIDE SEQUENCE</scope>
    <source>
        <strain evidence="3">EL160426</strain>
    </source>
</reference>
<dbReference type="RefSeq" id="WP_264791069.1">
    <property type="nucleotide sequence ID" value="NZ_AP026867.1"/>
</dbReference>
<evidence type="ECO:0000313" key="4">
    <source>
        <dbReference type="Proteomes" id="UP001060919"/>
    </source>
</evidence>
<dbReference type="AlphaFoldDB" id="A0A915VKI1"/>
<feature type="compositionally biased region" description="Polar residues" evidence="1">
    <location>
        <begin position="38"/>
        <end position="53"/>
    </location>
</feature>
<feature type="domain" description="DUF4476" evidence="2">
    <location>
        <begin position="119"/>
        <end position="192"/>
    </location>
</feature>
<dbReference type="InterPro" id="IPR028011">
    <property type="entry name" value="DUF4476"/>
</dbReference>
<feature type="compositionally biased region" description="Low complexity" evidence="1">
    <location>
        <begin position="54"/>
        <end position="70"/>
    </location>
</feature>
<name>A0A915VKI1_9BACT</name>
<dbReference type="Pfam" id="PF14771">
    <property type="entry name" value="DUF4476"/>
    <property type="match status" value="1"/>
</dbReference>
<feature type="region of interest" description="Disordered" evidence="1">
    <location>
        <begin position="38"/>
        <end position="97"/>
    </location>
</feature>
<dbReference type="Proteomes" id="UP001060919">
    <property type="component" value="Chromosome"/>
</dbReference>
<dbReference type="KEGG" id="aup:AsAng_0004070"/>
<evidence type="ECO:0000259" key="2">
    <source>
        <dbReference type="Pfam" id="PF14771"/>
    </source>
</evidence>
<evidence type="ECO:0000256" key="1">
    <source>
        <dbReference type="SAM" id="MobiDB-lite"/>
    </source>
</evidence>
<sequence length="204" mass="22996">MKEITFTLTFFILTTVMASAQRGGGDYNNSYGHANSTPQFTSMATLNRGNNVDGNLRPNSNRGNNSPNTNHHAGHHYNNDHGHQHHGTGNNAHCGDHTTGINGQHHYIHAPVQSDLFHHWLHELSYERNSAVRLDVALSYVNNHWLTTHQIHDILNLFSNESVMLMLAEEAYPNACDPYNYHELYSCFSNSACVLHLQNFLIGH</sequence>
<protein>
    <submittedName>
        <fullName evidence="3">DUF4476 domain-containing protein</fullName>
    </submittedName>
</protein>
<evidence type="ECO:0000313" key="3">
    <source>
        <dbReference type="EMBL" id="BDS09703.1"/>
    </source>
</evidence>
<dbReference type="EMBL" id="AP026867">
    <property type="protein sequence ID" value="BDS09703.1"/>
    <property type="molecule type" value="Genomic_DNA"/>
</dbReference>
<proteinExistence type="predicted"/>
<accession>A0A915VKI1</accession>
<gene>
    <name evidence="3" type="ORF">AsAng_0004070</name>
</gene>